<gene>
    <name evidence="10" type="ORF">KC19_8G174300</name>
</gene>
<dbReference type="Pfam" id="PF08145">
    <property type="entry name" value="BOP1NT"/>
    <property type="match status" value="1"/>
</dbReference>
<organism evidence="10 11">
    <name type="scientific">Ceratodon purpureus</name>
    <name type="common">Fire moss</name>
    <name type="synonym">Dicranum purpureum</name>
    <dbReference type="NCBI Taxonomy" id="3225"/>
    <lineage>
        <taxon>Eukaryota</taxon>
        <taxon>Viridiplantae</taxon>
        <taxon>Streptophyta</taxon>
        <taxon>Embryophyta</taxon>
        <taxon>Bryophyta</taxon>
        <taxon>Bryophytina</taxon>
        <taxon>Bryopsida</taxon>
        <taxon>Dicranidae</taxon>
        <taxon>Pseudoditrichales</taxon>
        <taxon>Ditrichaceae</taxon>
        <taxon>Ceratodon</taxon>
    </lineage>
</organism>
<sequence>MASVVTKRKTRSQGPPTPEEKPKPKPVVEDDGPIPEVIVAGDDSDSDPEISTDGEESGEDGMSEEGGEGEAESGSEDEADGDDDDFDGSEYGSGEEGDESSGDEEEVDEDARNYVLDVMKDFLTGAVGTNGEGGKEEEANGNGVGEPEGEAEGEAVNPTAAEESDSSEDEVPDRNTIGDVPLEWYKNEDHIGYTKDGLKIKKQARRDQLDTFLARTEDANEWRKVYDEYNDEEVELTKEEIDMIRRLRQGKIPHAEVNPYEPYVDWFEYEDKGHPLSSAPEPKRRFIPSKWEAKKVVKLVRAIRKGWIKLDKPKEKPEFYLMWGDDLKTSDKTANGLAYIAAPKTKLPGHEESYNPPVEYIPTPEEVKSYESMYEEDRPKFIPTRFPSLRQVPAYPRYINEIFERCLDLYLCPRQKKDRKQFDPETLIPKLPKPKDLQPYPSTCYMEYRGHNAAVTSMSTDSTGEWLATGSMDGTVRLWDVQSGRCRKVWDFGLKINNVQWNPNPQINMLGVAVDKDVVLLSTELGGEEVIANVSSLLTLKEAGAEESPLATWGLDEKFKSLRVRQPFVVQSFVWHHKGDYFATVAPDGITKSVLVHQLSKQQSQNPFRKHHGRVVRVLFHPQRPFLFVATKMHVRIYNLAKQQLSKKLMTSLNEISSMAIHPGGDNLILGSQESKMVWFDMDLSTKPYKAFKNHTKDIRAVAFHKTYPLFASCSDDGTTSVFHGMVYSDLLQNPLLVPLKILLGHKTVNHKGVMDCLFHPRQPWLFTSGADSIVKLYCN</sequence>
<feature type="domain" description="BOP1 N-terminal" evidence="9">
    <location>
        <begin position="185"/>
        <end position="441"/>
    </location>
</feature>
<dbReference type="AlphaFoldDB" id="A0A8T0H358"/>
<protein>
    <recommendedName>
        <fullName evidence="6">Ribosome biogenesis protein BOP1 homolog</fullName>
    </recommendedName>
</protein>
<dbReference type="PROSITE" id="PS00678">
    <property type="entry name" value="WD_REPEATS_1"/>
    <property type="match status" value="1"/>
</dbReference>
<name>A0A8T0H358_CERPU</name>
<keyword evidence="4" id="KW-0677">Repeat</keyword>
<dbReference type="GO" id="GO:0000466">
    <property type="term" value="P:maturation of 5.8S rRNA from tricistronic rRNA transcript (SSU-rRNA, 5.8S rRNA, LSU-rRNA)"/>
    <property type="evidence" value="ECO:0007669"/>
    <property type="project" value="UniProtKB-UniRule"/>
</dbReference>
<accession>A0A8T0H358</accession>
<feature type="compositionally biased region" description="Acidic residues" evidence="8">
    <location>
        <begin position="162"/>
        <end position="171"/>
    </location>
</feature>
<evidence type="ECO:0000313" key="10">
    <source>
        <dbReference type="EMBL" id="KAG0565217.1"/>
    </source>
</evidence>
<dbReference type="HAMAP" id="MF_03027">
    <property type="entry name" value="BOP1"/>
    <property type="match status" value="1"/>
</dbReference>
<feature type="compositionally biased region" description="Acidic residues" evidence="8">
    <location>
        <begin position="42"/>
        <end position="109"/>
    </location>
</feature>
<dbReference type="GO" id="GO:0043021">
    <property type="term" value="F:ribonucleoprotein complex binding"/>
    <property type="evidence" value="ECO:0007669"/>
    <property type="project" value="UniProtKB-UniRule"/>
</dbReference>
<keyword evidence="5 6" id="KW-0539">Nucleus</keyword>
<dbReference type="PANTHER" id="PTHR17605:SF0">
    <property type="entry name" value="RIBOSOME BIOGENESIS PROTEIN BOP1"/>
    <property type="match status" value="1"/>
</dbReference>
<dbReference type="InterPro" id="IPR001680">
    <property type="entry name" value="WD40_rpt"/>
</dbReference>
<evidence type="ECO:0000256" key="8">
    <source>
        <dbReference type="SAM" id="MobiDB-lite"/>
    </source>
</evidence>
<dbReference type="GO" id="GO:0070545">
    <property type="term" value="C:PeBoW complex"/>
    <property type="evidence" value="ECO:0007669"/>
    <property type="project" value="TreeGrafter"/>
</dbReference>
<keyword evidence="11" id="KW-1185">Reference proteome</keyword>
<dbReference type="Pfam" id="PF00400">
    <property type="entry name" value="WD40"/>
    <property type="match status" value="3"/>
</dbReference>
<proteinExistence type="inferred from homology"/>
<feature type="compositionally biased region" description="Basic residues" evidence="8">
    <location>
        <begin position="1"/>
        <end position="11"/>
    </location>
</feature>
<evidence type="ECO:0000256" key="4">
    <source>
        <dbReference type="ARBA" id="ARBA00022737"/>
    </source>
</evidence>
<feature type="repeat" description="WD" evidence="7">
    <location>
        <begin position="448"/>
        <end position="489"/>
    </location>
</feature>
<evidence type="ECO:0000256" key="2">
    <source>
        <dbReference type="ARBA" id="ARBA00022552"/>
    </source>
</evidence>
<dbReference type="Proteomes" id="UP000822688">
    <property type="component" value="Chromosome 8"/>
</dbReference>
<keyword evidence="3 7" id="KW-0853">WD repeat</keyword>
<dbReference type="PROSITE" id="PS50082">
    <property type="entry name" value="WD_REPEATS_2"/>
    <property type="match status" value="1"/>
</dbReference>
<comment type="caution">
    <text evidence="10">The sequence shown here is derived from an EMBL/GenBank/DDBJ whole genome shotgun (WGS) entry which is preliminary data.</text>
</comment>
<dbReference type="EMBL" id="CM026429">
    <property type="protein sequence ID" value="KAG0565217.1"/>
    <property type="molecule type" value="Genomic_DNA"/>
</dbReference>
<evidence type="ECO:0000256" key="3">
    <source>
        <dbReference type="ARBA" id="ARBA00022574"/>
    </source>
</evidence>
<evidence type="ECO:0000259" key="9">
    <source>
        <dbReference type="SMART" id="SM01035"/>
    </source>
</evidence>
<dbReference type="InterPro" id="IPR036322">
    <property type="entry name" value="WD40_repeat_dom_sf"/>
</dbReference>
<dbReference type="SUPFAM" id="SSF50978">
    <property type="entry name" value="WD40 repeat-like"/>
    <property type="match status" value="1"/>
</dbReference>
<feature type="compositionally biased region" description="Basic and acidic residues" evidence="8">
    <location>
        <begin position="18"/>
        <end position="28"/>
    </location>
</feature>
<dbReference type="SMART" id="SM00320">
    <property type="entry name" value="WD40"/>
    <property type="match status" value="6"/>
</dbReference>
<feature type="region of interest" description="Disordered" evidence="8">
    <location>
        <begin position="1"/>
        <end position="180"/>
    </location>
</feature>
<comment type="function">
    <text evidence="6">Required for maturation of ribosomal RNAs and formation of the large ribosomal subunit.</text>
</comment>
<keyword evidence="2 6" id="KW-0698">rRNA processing</keyword>
<evidence type="ECO:0000256" key="6">
    <source>
        <dbReference type="HAMAP-Rule" id="MF_03027"/>
    </source>
</evidence>
<keyword evidence="1 6" id="KW-0690">Ribosome biogenesis</keyword>
<evidence type="ECO:0000256" key="7">
    <source>
        <dbReference type="PROSITE-ProRule" id="PRU00221"/>
    </source>
</evidence>
<dbReference type="FunFam" id="2.130.10.10:FF:000061">
    <property type="entry name" value="Ribosome biogenesis protein BOP1 homolog"/>
    <property type="match status" value="1"/>
</dbReference>
<dbReference type="InterPro" id="IPR028598">
    <property type="entry name" value="BOP1/Erb1"/>
</dbReference>
<dbReference type="InterPro" id="IPR019775">
    <property type="entry name" value="WD40_repeat_CS"/>
</dbReference>
<dbReference type="PROSITE" id="PS50294">
    <property type="entry name" value="WD_REPEATS_REGION"/>
    <property type="match status" value="1"/>
</dbReference>
<dbReference type="InterPro" id="IPR015943">
    <property type="entry name" value="WD40/YVTN_repeat-like_dom_sf"/>
</dbReference>
<evidence type="ECO:0000256" key="5">
    <source>
        <dbReference type="ARBA" id="ARBA00023242"/>
    </source>
</evidence>
<comment type="similarity">
    <text evidence="6">Belongs to the WD repeat BOP1/ERB1 family.</text>
</comment>
<dbReference type="Gene3D" id="2.130.10.10">
    <property type="entry name" value="YVTN repeat-like/Quinoprotein amine dehydrogenase"/>
    <property type="match status" value="1"/>
</dbReference>
<dbReference type="PANTHER" id="PTHR17605">
    <property type="entry name" value="RIBOSOME BIOGENESIS PROTEIN BOP1 BLOCK OF PROLIFERATION 1 PROTEIN"/>
    <property type="match status" value="1"/>
</dbReference>
<reference evidence="10" key="1">
    <citation type="submission" date="2020-06" db="EMBL/GenBank/DDBJ databases">
        <title>WGS assembly of Ceratodon purpureus strain R40.</title>
        <authorList>
            <person name="Carey S.B."/>
            <person name="Jenkins J."/>
            <person name="Shu S."/>
            <person name="Lovell J.T."/>
            <person name="Sreedasyam A."/>
            <person name="Maumus F."/>
            <person name="Tiley G.P."/>
            <person name="Fernandez-Pozo N."/>
            <person name="Barry K."/>
            <person name="Chen C."/>
            <person name="Wang M."/>
            <person name="Lipzen A."/>
            <person name="Daum C."/>
            <person name="Saski C.A."/>
            <person name="Payton A.C."/>
            <person name="Mcbreen J.C."/>
            <person name="Conrad R.E."/>
            <person name="Kollar L.M."/>
            <person name="Olsson S."/>
            <person name="Huttunen S."/>
            <person name="Landis J.B."/>
            <person name="Wickett N.J."/>
            <person name="Johnson M.G."/>
            <person name="Rensing S.A."/>
            <person name="Grimwood J."/>
            <person name="Schmutz J."/>
            <person name="Mcdaniel S.F."/>
        </authorList>
    </citation>
    <scope>NUCLEOTIDE SEQUENCE</scope>
    <source>
        <strain evidence="10">R40</strain>
    </source>
</reference>
<evidence type="ECO:0000256" key="1">
    <source>
        <dbReference type="ARBA" id="ARBA00022517"/>
    </source>
</evidence>
<dbReference type="GO" id="GO:0005654">
    <property type="term" value="C:nucleoplasm"/>
    <property type="evidence" value="ECO:0007669"/>
    <property type="project" value="UniProtKB-SubCell"/>
</dbReference>
<evidence type="ECO:0000313" key="11">
    <source>
        <dbReference type="Proteomes" id="UP000822688"/>
    </source>
</evidence>
<dbReference type="GO" id="GO:0000463">
    <property type="term" value="P:maturation of LSU-rRNA from tricistronic rRNA transcript (SSU-rRNA, 5.8S rRNA, LSU-rRNA)"/>
    <property type="evidence" value="ECO:0007669"/>
    <property type="project" value="UniProtKB-UniRule"/>
</dbReference>
<dbReference type="InterPro" id="IPR012953">
    <property type="entry name" value="BOP1_N_dom"/>
</dbReference>
<comment type="subcellular location">
    <subcellularLocation>
        <location evidence="6">Nucleus</location>
        <location evidence="6">Nucleolus</location>
    </subcellularLocation>
    <subcellularLocation>
        <location evidence="6">Nucleus</location>
        <location evidence="6">Nucleoplasm</location>
    </subcellularLocation>
</comment>
<dbReference type="GO" id="GO:0030687">
    <property type="term" value="C:preribosome, large subunit precursor"/>
    <property type="evidence" value="ECO:0007669"/>
    <property type="project" value="UniProtKB-UniRule"/>
</dbReference>
<dbReference type="SMART" id="SM01035">
    <property type="entry name" value="BOP1NT"/>
    <property type="match status" value="1"/>
</dbReference>